<dbReference type="EC" id="2.3.1.225" evidence="8"/>
<keyword evidence="5 7" id="KW-0040">ANK repeat</keyword>
<evidence type="ECO:0000256" key="5">
    <source>
        <dbReference type="ARBA" id="ARBA00023043"/>
    </source>
</evidence>
<dbReference type="Pfam" id="PF12796">
    <property type="entry name" value="Ank_2"/>
    <property type="match status" value="2"/>
</dbReference>
<evidence type="ECO:0000256" key="6">
    <source>
        <dbReference type="ARBA" id="ARBA00023136"/>
    </source>
</evidence>
<evidence type="ECO:0000313" key="10">
    <source>
        <dbReference type="EMBL" id="OQV17462.1"/>
    </source>
</evidence>
<accession>A0A1W0WQJ6</accession>
<dbReference type="PANTHER" id="PTHR24161:SF85">
    <property type="entry name" value="PALMITOYLTRANSFERASE HIP14"/>
    <property type="match status" value="1"/>
</dbReference>
<dbReference type="Pfam" id="PF00023">
    <property type="entry name" value="Ank"/>
    <property type="match status" value="1"/>
</dbReference>
<comment type="caution">
    <text evidence="10">The sequence shown here is derived from an EMBL/GenBank/DDBJ whole genome shotgun (WGS) entry which is preliminary data.</text>
</comment>
<feature type="repeat" description="ANK" evidence="7">
    <location>
        <begin position="220"/>
        <end position="252"/>
    </location>
</feature>
<feature type="transmembrane region" description="Helical" evidence="8">
    <location>
        <begin position="324"/>
        <end position="342"/>
    </location>
</feature>
<feature type="repeat" description="ANK" evidence="7">
    <location>
        <begin position="186"/>
        <end position="218"/>
    </location>
</feature>
<dbReference type="OrthoDB" id="6781668at2759"/>
<organism evidence="10 11">
    <name type="scientific">Hypsibius exemplaris</name>
    <name type="common">Freshwater tardigrade</name>
    <dbReference type="NCBI Taxonomy" id="2072580"/>
    <lineage>
        <taxon>Eukaryota</taxon>
        <taxon>Metazoa</taxon>
        <taxon>Ecdysozoa</taxon>
        <taxon>Tardigrada</taxon>
        <taxon>Eutardigrada</taxon>
        <taxon>Parachela</taxon>
        <taxon>Hypsibioidea</taxon>
        <taxon>Hypsibiidae</taxon>
        <taxon>Hypsibius</taxon>
    </lineage>
</organism>
<dbReference type="PROSITE" id="PS50216">
    <property type="entry name" value="DHHC"/>
    <property type="match status" value="1"/>
</dbReference>
<protein>
    <recommendedName>
        <fullName evidence="8">Palmitoyltransferase</fullName>
        <ecNumber evidence="8">2.3.1.225</ecNumber>
    </recommendedName>
</protein>
<evidence type="ECO:0000259" key="9">
    <source>
        <dbReference type="Pfam" id="PF01529"/>
    </source>
</evidence>
<feature type="repeat" description="ANK" evidence="7">
    <location>
        <begin position="153"/>
        <end position="185"/>
    </location>
</feature>
<comment type="subcellular location">
    <subcellularLocation>
        <location evidence="1">Membrane</location>
        <topology evidence="1">Multi-pass membrane protein</topology>
    </subcellularLocation>
</comment>
<reference evidence="11" key="1">
    <citation type="submission" date="2017-01" db="EMBL/GenBank/DDBJ databases">
        <title>Comparative genomics of anhydrobiosis in the tardigrade Hypsibius dujardini.</title>
        <authorList>
            <person name="Yoshida Y."/>
            <person name="Koutsovoulos G."/>
            <person name="Laetsch D."/>
            <person name="Stevens L."/>
            <person name="Kumar S."/>
            <person name="Horikawa D."/>
            <person name="Ishino K."/>
            <person name="Komine S."/>
            <person name="Tomita M."/>
            <person name="Blaxter M."/>
            <person name="Arakawa K."/>
        </authorList>
    </citation>
    <scope>NUCLEOTIDE SEQUENCE [LARGE SCALE GENOMIC DNA]</scope>
    <source>
        <strain evidence="11">Z151</strain>
    </source>
</reference>
<dbReference type="Proteomes" id="UP000192578">
    <property type="component" value="Unassembled WGS sequence"/>
</dbReference>
<keyword evidence="11" id="KW-1185">Reference proteome</keyword>
<evidence type="ECO:0000256" key="7">
    <source>
        <dbReference type="PROSITE-ProRule" id="PRU00023"/>
    </source>
</evidence>
<feature type="transmembrane region" description="Helical" evidence="8">
    <location>
        <begin position="481"/>
        <end position="504"/>
    </location>
</feature>
<feature type="transmembrane region" description="Helical" evidence="8">
    <location>
        <begin position="298"/>
        <end position="318"/>
    </location>
</feature>
<dbReference type="PANTHER" id="PTHR24161">
    <property type="entry name" value="ANK_REP_REGION DOMAIN-CONTAINING PROTEIN-RELATED"/>
    <property type="match status" value="1"/>
</dbReference>
<keyword evidence="3" id="KW-0677">Repeat</keyword>
<gene>
    <name evidence="10" type="ORF">BV898_08396</name>
</gene>
<keyword evidence="6 8" id="KW-0472">Membrane</keyword>
<dbReference type="InterPro" id="IPR001594">
    <property type="entry name" value="Palmitoyltrfase_DHHC"/>
</dbReference>
<keyword evidence="4 8" id="KW-1133">Transmembrane helix</keyword>
<dbReference type="EMBL" id="MTYJ01000060">
    <property type="protein sequence ID" value="OQV17462.1"/>
    <property type="molecule type" value="Genomic_DNA"/>
</dbReference>
<dbReference type="Pfam" id="PF01529">
    <property type="entry name" value="DHHC"/>
    <property type="match status" value="1"/>
</dbReference>
<dbReference type="AlphaFoldDB" id="A0A1W0WQJ6"/>
<dbReference type="SMART" id="SM00248">
    <property type="entry name" value="ANK"/>
    <property type="match status" value="6"/>
</dbReference>
<dbReference type="InterPro" id="IPR002110">
    <property type="entry name" value="Ankyrin_rpt"/>
</dbReference>
<evidence type="ECO:0000256" key="4">
    <source>
        <dbReference type="ARBA" id="ARBA00022989"/>
    </source>
</evidence>
<evidence type="ECO:0000256" key="8">
    <source>
        <dbReference type="RuleBase" id="RU079119"/>
    </source>
</evidence>
<dbReference type="GO" id="GO:0019706">
    <property type="term" value="F:protein-cysteine S-palmitoyltransferase activity"/>
    <property type="evidence" value="ECO:0007669"/>
    <property type="project" value="UniProtKB-EC"/>
</dbReference>
<proteinExistence type="inferred from homology"/>
<dbReference type="Gene3D" id="1.25.40.20">
    <property type="entry name" value="Ankyrin repeat-containing domain"/>
    <property type="match status" value="1"/>
</dbReference>
<evidence type="ECO:0000313" key="11">
    <source>
        <dbReference type="Proteomes" id="UP000192578"/>
    </source>
</evidence>
<dbReference type="SUPFAM" id="SSF48403">
    <property type="entry name" value="Ankyrin repeat"/>
    <property type="match status" value="1"/>
</dbReference>
<keyword evidence="8" id="KW-0012">Acyltransferase</keyword>
<feature type="transmembrane region" description="Helical" evidence="8">
    <location>
        <begin position="381"/>
        <end position="399"/>
    </location>
</feature>
<evidence type="ECO:0000256" key="1">
    <source>
        <dbReference type="ARBA" id="ARBA00004141"/>
    </source>
</evidence>
<feature type="transmembrane region" description="Helical" evidence="8">
    <location>
        <begin position="524"/>
        <end position="545"/>
    </location>
</feature>
<feature type="repeat" description="ANK" evidence="7">
    <location>
        <begin position="120"/>
        <end position="152"/>
    </location>
</feature>
<comment type="domain">
    <text evidence="8">The DHHC domain is required for palmitoyltransferase activity.</text>
</comment>
<keyword evidence="2 8" id="KW-0812">Transmembrane</keyword>
<dbReference type="PROSITE" id="PS50297">
    <property type="entry name" value="ANK_REP_REGION"/>
    <property type="match status" value="4"/>
</dbReference>
<dbReference type="GO" id="GO:0016020">
    <property type="term" value="C:membrane"/>
    <property type="evidence" value="ECO:0007669"/>
    <property type="project" value="UniProtKB-SubCell"/>
</dbReference>
<dbReference type="PROSITE" id="PS50088">
    <property type="entry name" value="ANK_REPEAT"/>
    <property type="match status" value="5"/>
</dbReference>
<keyword evidence="8" id="KW-0808">Transferase</keyword>
<comment type="similarity">
    <text evidence="8">Belongs to the DHHC palmitoyltransferase family.</text>
</comment>
<name>A0A1W0WQJ6_HYPEX</name>
<evidence type="ECO:0000256" key="2">
    <source>
        <dbReference type="ARBA" id="ARBA00022692"/>
    </source>
</evidence>
<dbReference type="InterPro" id="IPR036770">
    <property type="entry name" value="Ankyrin_rpt-contain_sf"/>
</dbReference>
<feature type="transmembrane region" description="Helical" evidence="8">
    <location>
        <begin position="354"/>
        <end position="375"/>
    </location>
</feature>
<feature type="domain" description="Palmitoyltransferase DHHC" evidence="9">
    <location>
        <begin position="433"/>
        <end position="563"/>
    </location>
</feature>
<comment type="catalytic activity">
    <reaction evidence="8">
        <text>L-cysteinyl-[protein] + hexadecanoyl-CoA = S-hexadecanoyl-L-cysteinyl-[protein] + CoA</text>
        <dbReference type="Rhea" id="RHEA:36683"/>
        <dbReference type="Rhea" id="RHEA-COMP:10131"/>
        <dbReference type="Rhea" id="RHEA-COMP:11032"/>
        <dbReference type="ChEBI" id="CHEBI:29950"/>
        <dbReference type="ChEBI" id="CHEBI:57287"/>
        <dbReference type="ChEBI" id="CHEBI:57379"/>
        <dbReference type="ChEBI" id="CHEBI:74151"/>
        <dbReference type="EC" id="2.3.1.225"/>
    </reaction>
</comment>
<feature type="repeat" description="ANK" evidence="7">
    <location>
        <begin position="86"/>
        <end position="118"/>
    </location>
</feature>
<evidence type="ECO:0000256" key="3">
    <source>
        <dbReference type="ARBA" id="ARBA00022737"/>
    </source>
</evidence>
<sequence length="618" mass="69046">MEEPPVSSFGDASQPFPNHTVYPSYSSNVPSTASAVADPAKEVLSPYLPPAELSAALVDASQRGNLERLKQLVEAYDYDVNTPDREDCSLLQWAALNNHVQCIQFLVDRGANVNYTGGELRATPMHWATFMGNLAAVVCLVKNGADATVVNRDGCGTLHFACQRGFSHIVAFLLGKGLDVNLRDQFGMTPLMWSTKVSAVDPARLLINMGADVNLKDRMHGNTALHWAALNTNISVCQLLLKHGADVDALNAEGKTPLAISLTDKRNRYIEDVLRKHRQEKGLEGSWLTRNVARNDDLIKVLFNMIPFVTFIFIGLTMTLAWSVLWKILFIVLYCVGTFYVGKWLNFFRFADRFPLAVYIGCKTCVIATVCFIWIPSIVSFWSITWWLLLLSGLMYTFGRTWLGDPGFISPPKEDKLQAVVELAEKNEFNVVKLCTSCMVVKPLRSKHCSICGKCVDRMDHHCPFTGNCVGKKNHRFFVGYLIFLSLAGVYTIWAGCTYVGMACGLSSQHFLLTIGPSLHGCPWSMYVIIFSLGFTAWVMGMAVMQIHQISVMAMTTNERINQRRYGHFRDEDGTDVNPFNKGFVGNCLEFFECDANVFKRLFSRRGAAYTPLKTSLV</sequence>